<accession>A0A2N9IUJ1</accession>
<sequence>MEVLSRMLRKTEEGGFISGFPIGNNVRISHLLFADDSILLCEADPQQLMYMQLVLFFFEAVIGLRVNMTKSEMVSVGDMPNLAMLADIMNCQVGSLPMNYLGLPLGASFKSKAIWNSVLEKMERKLSGWKSFYLSKGGRLTLLKSTLSSLPTYYLSLFTIPVSIAKRIEKLQRNFLWGGKKEGVTHHLLSWESVCSPIIYGGLGIRKLIVFNKALLGKWLWRFGVEESHFWRRVIATKYGIQTGGWTSKSIRGTHGCGWCGERALKDAYPDLFACATDQQATVNTLLIRSASGSNSEWNVNFLRNFNDWELEGLTSLFETLHSHSSFKTGGDGLRWRLKGNGIFDISSFYTALQGSPPMSFPWKAIWSVHVLRG</sequence>
<protein>
    <recommendedName>
        <fullName evidence="2">Reverse transcriptase domain-containing protein</fullName>
    </recommendedName>
</protein>
<evidence type="ECO:0008006" key="2">
    <source>
        <dbReference type="Google" id="ProtNLM"/>
    </source>
</evidence>
<organism evidence="1">
    <name type="scientific">Fagus sylvatica</name>
    <name type="common">Beechnut</name>
    <dbReference type="NCBI Taxonomy" id="28930"/>
    <lineage>
        <taxon>Eukaryota</taxon>
        <taxon>Viridiplantae</taxon>
        <taxon>Streptophyta</taxon>
        <taxon>Embryophyta</taxon>
        <taxon>Tracheophyta</taxon>
        <taxon>Spermatophyta</taxon>
        <taxon>Magnoliopsida</taxon>
        <taxon>eudicotyledons</taxon>
        <taxon>Gunneridae</taxon>
        <taxon>Pentapetalae</taxon>
        <taxon>rosids</taxon>
        <taxon>fabids</taxon>
        <taxon>Fagales</taxon>
        <taxon>Fagaceae</taxon>
        <taxon>Fagus</taxon>
    </lineage>
</organism>
<proteinExistence type="predicted"/>
<evidence type="ECO:0000313" key="1">
    <source>
        <dbReference type="EMBL" id="SPD28045.1"/>
    </source>
</evidence>
<dbReference type="PANTHER" id="PTHR33116">
    <property type="entry name" value="REVERSE TRANSCRIPTASE ZINC-BINDING DOMAIN-CONTAINING PROTEIN-RELATED-RELATED"/>
    <property type="match status" value="1"/>
</dbReference>
<dbReference type="AlphaFoldDB" id="A0A2N9IUJ1"/>
<reference evidence="1" key="1">
    <citation type="submission" date="2018-02" db="EMBL/GenBank/DDBJ databases">
        <authorList>
            <person name="Cohen D.B."/>
            <person name="Kent A.D."/>
        </authorList>
    </citation>
    <scope>NUCLEOTIDE SEQUENCE</scope>
</reference>
<name>A0A2N9IUJ1_FAGSY</name>
<gene>
    <name evidence="1" type="ORF">FSB_LOCUS55927</name>
</gene>
<dbReference type="PANTHER" id="PTHR33116:SF78">
    <property type="entry name" value="OS12G0587133 PROTEIN"/>
    <property type="match status" value="1"/>
</dbReference>
<dbReference type="EMBL" id="OIVN01006218">
    <property type="protein sequence ID" value="SPD28045.1"/>
    <property type="molecule type" value="Genomic_DNA"/>
</dbReference>